<evidence type="ECO:0000256" key="1">
    <source>
        <dbReference type="ARBA" id="ARBA00022729"/>
    </source>
</evidence>
<dbReference type="InterPro" id="IPR026289">
    <property type="entry name" value="SBP_TakP-like"/>
</dbReference>
<dbReference type="InterPro" id="IPR006311">
    <property type="entry name" value="TAT_signal"/>
</dbReference>
<dbReference type="InterPro" id="IPR018389">
    <property type="entry name" value="DctP_fam"/>
</dbReference>
<dbReference type="PIRSF" id="PIRSF039026">
    <property type="entry name" value="SiaP"/>
    <property type="match status" value="1"/>
</dbReference>
<dbReference type="GO" id="GO:0046872">
    <property type="term" value="F:metal ion binding"/>
    <property type="evidence" value="ECO:0007669"/>
    <property type="project" value="UniProtKB-KW"/>
</dbReference>
<keyword evidence="6" id="KW-1185">Reference proteome</keyword>
<dbReference type="Gene3D" id="3.40.190.10">
    <property type="entry name" value="Periplasmic binding protein-like II"/>
    <property type="match status" value="1"/>
</dbReference>
<dbReference type="PANTHER" id="PTHR33376:SF5">
    <property type="entry name" value="EXTRACYTOPLASMIC SOLUTE RECEPTOR PROTEIN"/>
    <property type="match status" value="1"/>
</dbReference>
<dbReference type="PANTHER" id="PTHR33376">
    <property type="match status" value="1"/>
</dbReference>
<evidence type="ECO:0000256" key="4">
    <source>
        <dbReference type="SAM" id="SignalP"/>
    </source>
</evidence>
<dbReference type="GO" id="GO:0055085">
    <property type="term" value="P:transmembrane transport"/>
    <property type="evidence" value="ECO:0007669"/>
    <property type="project" value="InterPro"/>
</dbReference>
<evidence type="ECO:0000313" key="5">
    <source>
        <dbReference type="EMBL" id="NIA67006.1"/>
    </source>
</evidence>
<feature type="binding site" evidence="3">
    <location>
        <position position="243"/>
    </location>
    <ligand>
        <name>substrate</name>
    </ligand>
</feature>
<evidence type="ECO:0000313" key="6">
    <source>
        <dbReference type="Proteomes" id="UP000761264"/>
    </source>
</evidence>
<feature type="binding site" evidence="2">
    <location>
        <position position="159"/>
    </location>
    <ligand>
        <name>substrate</name>
    </ligand>
</feature>
<keyword evidence="3" id="KW-0479">Metal-binding</keyword>
<dbReference type="SUPFAM" id="SSF53850">
    <property type="entry name" value="Periplasmic binding protein-like II"/>
    <property type="match status" value="1"/>
</dbReference>
<gene>
    <name evidence="5" type="ORF">HBA54_00195</name>
</gene>
<name>A0A967C1F6_9PROT</name>
<evidence type="ECO:0000256" key="2">
    <source>
        <dbReference type="PIRSR" id="PIRSR039026-1"/>
    </source>
</evidence>
<keyword evidence="1 4" id="KW-0732">Signal</keyword>
<comment type="caution">
    <text evidence="5">The sequence shown here is derived from an EMBL/GenBank/DDBJ whole genome shotgun (WGS) entry which is preliminary data.</text>
</comment>
<accession>A0A967C1F6</accession>
<dbReference type="EMBL" id="JAAQPH010000001">
    <property type="protein sequence ID" value="NIA67006.1"/>
    <property type="molecule type" value="Genomic_DNA"/>
</dbReference>
<feature type="signal peptide" evidence="4">
    <location>
        <begin position="1"/>
        <end position="29"/>
    </location>
</feature>
<protein>
    <submittedName>
        <fullName evidence="5">TRAP transporter substrate-binding protein</fullName>
    </submittedName>
</protein>
<dbReference type="PROSITE" id="PS51318">
    <property type="entry name" value="TAT"/>
    <property type="match status" value="1"/>
</dbReference>
<feature type="binding site" evidence="3">
    <location>
        <position position="217"/>
    </location>
    <ligand>
        <name>substrate</name>
    </ligand>
</feature>
<dbReference type="Proteomes" id="UP000761264">
    <property type="component" value="Unassembled WGS sequence"/>
</dbReference>
<reference evidence="5" key="1">
    <citation type="submission" date="2020-03" db="EMBL/GenBank/DDBJ databases">
        <title>Genome of Pelagibius litoralis DSM 21314T.</title>
        <authorList>
            <person name="Wang G."/>
        </authorList>
    </citation>
    <scope>NUCLEOTIDE SEQUENCE</scope>
    <source>
        <strain evidence="5">DSM 21314</strain>
    </source>
</reference>
<dbReference type="Pfam" id="PF03480">
    <property type="entry name" value="DctP"/>
    <property type="match status" value="1"/>
</dbReference>
<organism evidence="5 6">
    <name type="scientific">Pelagibius litoralis</name>
    <dbReference type="NCBI Taxonomy" id="374515"/>
    <lineage>
        <taxon>Bacteria</taxon>
        <taxon>Pseudomonadati</taxon>
        <taxon>Pseudomonadota</taxon>
        <taxon>Alphaproteobacteria</taxon>
        <taxon>Rhodospirillales</taxon>
        <taxon>Rhodovibrionaceae</taxon>
        <taxon>Pelagibius</taxon>
    </lineage>
</organism>
<dbReference type="Gene3D" id="3.40.190.170">
    <property type="entry name" value="Bacterial extracellular solute-binding protein, family 7"/>
    <property type="match status" value="1"/>
</dbReference>
<sequence>MKRRQFIKRAATVAAATGAVTASSLPAPAISQGLMKWRMQTTWPKNFPGLGTGANKLAEFISRASGGKLTVEVFGGGEIVPPFETMDAVASGTIEMGHGAPYYWKGKIPATQFIASIPFGLNAQEQNAWIQFGGGQELADKVYKELGCKFFASGNTGVQAGGWFNKEINSLEDYKGLKMRIPGLGGEVVKAAGGNVVNLPGGEIPPALQSGAIDATEWVGPYNDLAFGLYKSAKFYYYPGWHEPATLLDNFVNLETWEALSDDLKAVVTAANAYANSYVLNEFVAKNNGALNTLVSEHGVILKKFPDDVLNALGTLAGTVIGDLASADSLSREVMDSIVTFRKQAIAYAKVSEQAFYNARGLPFKWAD</sequence>
<dbReference type="CDD" id="cd13604">
    <property type="entry name" value="PBP2_TRAP_ketoacid_lactate_like"/>
    <property type="match status" value="1"/>
</dbReference>
<dbReference type="InterPro" id="IPR038404">
    <property type="entry name" value="TRAP_DctP_sf"/>
</dbReference>
<feature type="binding site" evidence="2">
    <location>
        <position position="180"/>
    </location>
    <ligand>
        <name>substrate</name>
    </ligand>
</feature>
<dbReference type="NCBIfam" id="NF037995">
    <property type="entry name" value="TRAP_S1"/>
    <property type="match status" value="1"/>
</dbReference>
<feature type="binding site" evidence="3">
    <location>
        <position position="218"/>
    </location>
    <ligand>
        <name>Na(+)</name>
        <dbReference type="ChEBI" id="CHEBI:29101"/>
    </ligand>
</feature>
<feature type="chain" id="PRO_5037006172" evidence="4">
    <location>
        <begin position="30"/>
        <end position="368"/>
    </location>
</feature>
<proteinExistence type="predicted"/>
<dbReference type="AlphaFoldDB" id="A0A967C1F6"/>
<dbReference type="GO" id="GO:0031317">
    <property type="term" value="C:tripartite ATP-independent periplasmic transporter complex"/>
    <property type="evidence" value="ECO:0007669"/>
    <property type="project" value="InterPro"/>
</dbReference>
<evidence type="ECO:0000256" key="3">
    <source>
        <dbReference type="PIRSR" id="PIRSR039026-2"/>
    </source>
</evidence>